<dbReference type="Proteomes" id="UP001652432">
    <property type="component" value="Unassembled WGS sequence"/>
</dbReference>
<evidence type="ECO:0000313" key="8">
    <source>
        <dbReference type="Proteomes" id="UP001652432"/>
    </source>
</evidence>
<evidence type="ECO:0000256" key="1">
    <source>
        <dbReference type="ARBA" id="ARBA00001255"/>
    </source>
</evidence>
<dbReference type="InterPro" id="IPR038417">
    <property type="entry name" value="Alpga-gal_N_sf"/>
</dbReference>
<dbReference type="PANTHER" id="PTHR43053">
    <property type="entry name" value="GLYCOSIDASE FAMILY 31"/>
    <property type="match status" value="1"/>
</dbReference>
<dbReference type="Pfam" id="PF02065">
    <property type="entry name" value="Melibiase"/>
    <property type="match status" value="1"/>
</dbReference>
<organism evidence="7 8">
    <name type="scientific">Suilimivivens aceti</name>
    <dbReference type="NCBI Taxonomy" id="2981774"/>
    <lineage>
        <taxon>Bacteria</taxon>
        <taxon>Bacillati</taxon>
        <taxon>Bacillota</taxon>
        <taxon>Clostridia</taxon>
        <taxon>Lachnospirales</taxon>
        <taxon>Lachnospiraceae</taxon>
        <taxon>Suilimivivens</taxon>
    </lineage>
</organism>
<dbReference type="EC" id="3.2.1.22" evidence="2"/>
<comment type="catalytic activity">
    <reaction evidence="1">
        <text>Hydrolysis of terminal, non-reducing alpha-D-galactose residues in alpha-D-galactosides, including galactose oligosaccharides, galactomannans and galactolipids.</text>
        <dbReference type="EC" id="3.2.1.22"/>
    </reaction>
</comment>
<evidence type="ECO:0000256" key="4">
    <source>
        <dbReference type="ARBA" id="ARBA00023295"/>
    </source>
</evidence>
<evidence type="ECO:0000259" key="5">
    <source>
        <dbReference type="Pfam" id="PF16874"/>
    </source>
</evidence>
<dbReference type="InterPro" id="IPR017853">
    <property type="entry name" value="GH"/>
</dbReference>
<dbReference type="Gene3D" id="2.70.98.60">
    <property type="entry name" value="alpha-galactosidase from lactobacil brevis"/>
    <property type="match status" value="1"/>
</dbReference>
<dbReference type="RefSeq" id="WP_262574053.1">
    <property type="nucleotide sequence ID" value="NZ_JAOQKJ010000004.1"/>
</dbReference>
<dbReference type="PANTHER" id="PTHR43053:SF3">
    <property type="entry name" value="ALPHA-GALACTOSIDASE C-RELATED"/>
    <property type="match status" value="1"/>
</dbReference>
<comment type="caution">
    <text evidence="7">The sequence shown here is derived from an EMBL/GenBank/DDBJ whole genome shotgun (WGS) entry which is preliminary data.</text>
</comment>
<evidence type="ECO:0000313" key="7">
    <source>
        <dbReference type="EMBL" id="MCU6744058.1"/>
    </source>
</evidence>
<evidence type="ECO:0000256" key="2">
    <source>
        <dbReference type="ARBA" id="ARBA00012755"/>
    </source>
</evidence>
<dbReference type="InterPro" id="IPR002252">
    <property type="entry name" value="Glyco_hydro_36"/>
</dbReference>
<evidence type="ECO:0000256" key="3">
    <source>
        <dbReference type="ARBA" id="ARBA00022801"/>
    </source>
</evidence>
<dbReference type="InterPro" id="IPR000111">
    <property type="entry name" value="Glyco_hydro_27/36_CS"/>
</dbReference>
<dbReference type="CDD" id="cd14791">
    <property type="entry name" value="GH36"/>
    <property type="match status" value="1"/>
</dbReference>
<keyword evidence="8" id="KW-1185">Reference proteome</keyword>
<protein>
    <recommendedName>
        <fullName evidence="2">alpha-galactosidase</fullName>
        <ecNumber evidence="2">3.2.1.22</ecNumber>
    </recommendedName>
</protein>
<keyword evidence="3" id="KW-0378">Hydrolase</keyword>
<proteinExistence type="predicted"/>
<dbReference type="InterPro" id="IPR031704">
    <property type="entry name" value="Glyco_hydro_36_N"/>
</dbReference>
<accession>A0ABT2T1D1</accession>
<evidence type="ECO:0000259" key="6">
    <source>
        <dbReference type="Pfam" id="PF16875"/>
    </source>
</evidence>
<dbReference type="InterPro" id="IPR013785">
    <property type="entry name" value="Aldolase_TIM"/>
</dbReference>
<reference evidence="7 8" key="1">
    <citation type="journal article" date="2021" name="ISME Commun">
        <title>Automated analysis of genomic sequences facilitates high-throughput and comprehensive description of bacteria.</title>
        <authorList>
            <person name="Hitch T.C.A."/>
        </authorList>
    </citation>
    <scope>NUCLEOTIDE SEQUENCE [LARGE SCALE GENOMIC DNA]</scope>
    <source>
        <strain evidence="7 8">Sanger_18</strain>
    </source>
</reference>
<dbReference type="InterPro" id="IPR031705">
    <property type="entry name" value="Glyco_hydro_36_C"/>
</dbReference>
<dbReference type="EMBL" id="JAOQKJ010000004">
    <property type="protein sequence ID" value="MCU6744058.1"/>
    <property type="molecule type" value="Genomic_DNA"/>
</dbReference>
<dbReference type="Pfam" id="PF16875">
    <property type="entry name" value="Glyco_hydro_36N"/>
    <property type="match status" value="1"/>
</dbReference>
<keyword evidence="4" id="KW-0326">Glycosidase</keyword>
<sequence length="807" mass="91341">MITENNGRFLIETDHTSYLFYVDPAGFLTHLYYGEKLFLTEDGIDAMIPVISNQNGCSIIADQKESTVSLDDWCQEASSRGRGDLGQPMIELVYADGSRSSDFRFESFRIERIKEQPDGLPGAYKEEEQEGSSLVIVLRDQKSRTVLELVYSVFEECDCITRFARVRNEGEEPVRILRLMSTQLDVRTDGQQKILSFSGEWAREMEPVETILSASRFTVESGGGTSSNKANPFIIFGETELSETYGQCYGFNLLYSGNHQETLEIGGHGRARFLSGIHPEFLEITLQPLESFCSPEAVQTFSDGGYQQISLHMHAFVREHIVRGYWKKKERPILINSWEAMYFDVREKKVLKLAKEAAKAGIELFVLDDGWFGKRNSDKEALGDWKDNTEKLPGGLAGLSERIHAMGMKFGIWVEPEMVSENSELYRAHPDYAVTVPGTEPARGRNQLLLDLTREEVQEYLIREMTGVFTRSRADYVKWDMNRNFSDYYSQALPAEEQGIFAHRYVLGLYRVIRELTERFPKILFEGCASGGNRFDLGMLCYMPQIWASDCTDALQRARIQNGYSYGYPQSVLGAHVSASPNHQTLRRIPLESRFAIACAGVLGYECNLSDLSAGELAEIREEVKLYKEWREVLQFGQFYRLKGHAAKGRFDTEAVRWNIVSPDGTRAVGITFQNQVLPNYSHRYLKTRGLLEDRIYHVYNRSLKYDIRRMGDLINTVSPIPVKQDSLLHGALSHLVQLDGEKEDHIVTGSILNKAGIPLASGYQGTGFEGNTAFYQDYDARIFLIEEAAPAEGTGIREAVSRSGGK</sequence>
<name>A0ABT2T1D1_9FIRM</name>
<dbReference type="PROSITE" id="PS00512">
    <property type="entry name" value="ALPHA_GALACTOSIDASE"/>
    <property type="match status" value="1"/>
</dbReference>
<dbReference type="Pfam" id="PF16874">
    <property type="entry name" value="Glyco_hydro_36C"/>
    <property type="match status" value="1"/>
</dbReference>
<gene>
    <name evidence="7" type="ORF">OCV77_06040</name>
</gene>
<feature type="domain" description="Glycosyl hydrolase family 36 N-terminal" evidence="6">
    <location>
        <begin position="26"/>
        <end position="287"/>
    </location>
</feature>
<dbReference type="Gene3D" id="3.20.20.70">
    <property type="entry name" value="Aldolase class I"/>
    <property type="match status" value="1"/>
</dbReference>
<dbReference type="SUPFAM" id="SSF51445">
    <property type="entry name" value="(Trans)glycosidases"/>
    <property type="match status" value="1"/>
</dbReference>
<dbReference type="PRINTS" id="PR00743">
    <property type="entry name" value="GLHYDRLASE36"/>
</dbReference>
<dbReference type="Gene3D" id="2.60.40.1180">
    <property type="entry name" value="Golgi alpha-mannosidase II"/>
    <property type="match status" value="1"/>
</dbReference>
<dbReference type="InterPro" id="IPR013780">
    <property type="entry name" value="Glyco_hydro_b"/>
</dbReference>
<feature type="domain" description="Glycosyl hydrolase family 36 C-terminal" evidence="5">
    <location>
        <begin position="657"/>
        <end position="785"/>
    </location>
</feature>
<dbReference type="InterPro" id="IPR050985">
    <property type="entry name" value="Alpha-glycosidase_related"/>
</dbReference>